<accession>A0A7Y8Y167</accession>
<dbReference type="Proteomes" id="UP000535020">
    <property type="component" value="Unassembled WGS sequence"/>
</dbReference>
<evidence type="ECO:0000256" key="1">
    <source>
        <dbReference type="SAM" id="SignalP"/>
    </source>
</evidence>
<feature type="signal peptide" evidence="1">
    <location>
        <begin position="1"/>
        <end position="22"/>
    </location>
</feature>
<proteinExistence type="predicted"/>
<dbReference type="RefSeq" id="WP_176005517.1">
    <property type="nucleotide sequence ID" value="NZ_JABWMI010000009.1"/>
</dbReference>
<protein>
    <recommendedName>
        <fullName evidence="4">NIPSNAP protein</fullName>
    </recommendedName>
</protein>
<sequence>MKTIKTILSMLLLALPTWPAIAQEFKEQFVTSTKMHRNVTGENLTRAEWLSLEKEYFDKVISKNEFIVGHRVLMHYFTPDNTEFLVQSTYDSWEAIEKANTRTDDLVKKGWPDEKARKTFFEKRWKYYQPQHSDEIYSTMAGGRMPKAKSDKPQIFYMRVNYWGTPKDGTQKEFDELNKQFVEAVFYKNDLIKGYMPLVHAWGADNMQYTEIFVVDAMCDLEKAIDKNDELFKAKWDTEAKRKEFETKFDKYFDGRHGDFIFQSVPELAK</sequence>
<organism evidence="2 3">
    <name type="scientific">Flavobacterium agri</name>
    <dbReference type="NCBI Taxonomy" id="2743471"/>
    <lineage>
        <taxon>Bacteria</taxon>
        <taxon>Pseudomonadati</taxon>
        <taxon>Bacteroidota</taxon>
        <taxon>Flavobacteriia</taxon>
        <taxon>Flavobacteriales</taxon>
        <taxon>Flavobacteriaceae</taxon>
        <taxon>Flavobacterium</taxon>
    </lineage>
</organism>
<dbReference type="AlphaFoldDB" id="A0A7Y8Y167"/>
<comment type="caution">
    <text evidence="2">The sequence shown here is derived from an EMBL/GenBank/DDBJ whole genome shotgun (WGS) entry which is preliminary data.</text>
</comment>
<feature type="chain" id="PRO_5031476069" description="NIPSNAP protein" evidence="1">
    <location>
        <begin position="23"/>
        <end position="270"/>
    </location>
</feature>
<keyword evidence="3" id="KW-1185">Reference proteome</keyword>
<name>A0A7Y8Y167_9FLAO</name>
<gene>
    <name evidence="2" type="ORF">HZF10_07165</name>
</gene>
<evidence type="ECO:0000313" key="2">
    <source>
        <dbReference type="EMBL" id="NYA70694.1"/>
    </source>
</evidence>
<evidence type="ECO:0008006" key="4">
    <source>
        <dbReference type="Google" id="ProtNLM"/>
    </source>
</evidence>
<reference evidence="2 3" key="1">
    <citation type="submission" date="2020-07" db="EMBL/GenBank/DDBJ databases">
        <authorList>
            <person name="Sun Q."/>
        </authorList>
    </citation>
    <scope>NUCLEOTIDE SEQUENCE [LARGE SCALE GENOMIC DNA]</scope>
    <source>
        <strain evidence="2 3">MAH-1</strain>
    </source>
</reference>
<evidence type="ECO:0000313" key="3">
    <source>
        <dbReference type="Proteomes" id="UP000535020"/>
    </source>
</evidence>
<keyword evidence="1" id="KW-0732">Signal</keyword>
<dbReference type="EMBL" id="JACBJI010000002">
    <property type="protein sequence ID" value="NYA70694.1"/>
    <property type="molecule type" value="Genomic_DNA"/>
</dbReference>